<evidence type="ECO:0000256" key="4">
    <source>
        <dbReference type="ARBA" id="ARBA00022728"/>
    </source>
</evidence>
<evidence type="ECO:0000256" key="2">
    <source>
        <dbReference type="ARBA" id="ARBA00006850"/>
    </source>
</evidence>
<dbReference type="InterPro" id="IPR010920">
    <property type="entry name" value="LSM_dom_sf"/>
</dbReference>
<feature type="domain" description="Sm" evidence="10">
    <location>
        <begin position="16"/>
        <end position="94"/>
    </location>
</feature>
<dbReference type="InterPro" id="IPR033871">
    <property type="entry name" value="LSm5"/>
</dbReference>
<evidence type="ECO:0000256" key="9">
    <source>
        <dbReference type="RuleBase" id="RU365055"/>
    </source>
</evidence>
<keyword evidence="7 9" id="KW-0539">Nucleus</keyword>
<proteinExistence type="inferred from homology"/>
<evidence type="ECO:0000256" key="8">
    <source>
        <dbReference type="ARBA" id="ARBA00023274"/>
    </source>
</evidence>
<gene>
    <name evidence="9" type="primary">LSM5</name>
    <name evidence="11" type="ORF">FGO68_gene697</name>
</gene>
<reference evidence="11" key="1">
    <citation type="submission" date="2019-06" db="EMBL/GenBank/DDBJ databases">
        <authorList>
            <person name="Zheng W."/>
        </authorList>
    </citation>
    <scope>NUCLEOTIDE SEQUENCE</scope>
    <source>
        <strain evidence="11">QDHG01</strain>
    </source>
</reference>
<dbReference type="GO" id="GO:0003723">
    <property type="term" value="F:RNA binding"/>
    <property type="evidence" value="ECO:0007669"/>
    <property type="project" value="UniProtKB-KW"/>
</dbReference>
<dbReference type="PANTHER" id="PTHR20971">
    <property type="entry name" value="U6 SNRNA-ASSOCIATED PROTEIN"/>
    <property type="match status" value="1"/>
</dbReference>
<dbReference type="GO" id="GO:0000398">
    <property type="term" value="P:mRNA splicing, via spliceosome"/>
    <property type="evidence" value="ECO:0007669"/>
    <property type="project" value="TreeGrafter"/>
</dbReference>
<comment type="function">
    <text evidence="9">Plays a role in U6 snRNP assembly and function. Binds to the 3' end of U6 snRNA.</text>
</comment>
<keyword evidence="4 9" id="KW-0747">Spliceosome</keyword>
<protein>
    <recommendedName>
        <fullName evidence="9">U6 snRNA-associated Sm-like protein LSm5</fullName>
    </recommendedName>
</protein>
<dbReference type="Proteomes" id="UP000785679">
    <property type="component" value="Unassembled WGS sequence"/>
</dbReference>
<organism evidence="11 12">
    <name type="scientific">Halteria grandinella</name>
    <dbReference type="NCBI Taxonomy" id="5974"/>
    <lineage>
        <taxon>Eukaryota</taxon>
        <taxon>Sar</taxon>
        <taxon>Alveolata</taxon>
        <taxon>Ciliophora</taxon>
        <taxon>Intramacronucleata</taxon>
        <taxon>Spirotrichea</taxon>
        <taxon>Stichotrichia</taxon>
        <taxon>Sporadotrichida</taxon>
        <taxon>Halteriidae</taxon>
        <taxon>Halteria</taxon>
    </lineage>
</organism>
<keyword evidence="3 9" id="KW-0507">mRNA processing</keyword>
<dbReference type="Gene3D" id="2.30.30.100">
    <property type="match status" value="1"/>
</dbReference>
<keyword evidence="6 9" id="KW-0508">mRNA splicing</keyword>
<keyword evidence="8 9" id="KW-0687">Ribonucleoprotein</keyword>
<evidence type="ECO:0000256" key="7">
    <source>
        <dbReference type="ARBA" id="ARBA00023242"/>
    </source>
</evidence>
<dbReference type="SMART" id="SM00651">
    <property type="entry name" value="Sm"/>
    <property type="match status" value="1"/>
</dbReference>
<dbReference type="GO" id="GO:1990726">
    <property type="term" value="C:Lsm1-7-Pat1 complex"/>
    <property type="evidence" value="ECO:0007669"/>
    <property type="project" value="TreeGrafter"/>
</dbReference>
<comment type="subcellular location">
    <subcellularLocation>
        <location evidence="1 9">Nucleus</location>
    </subcellularLocation>
</comment>
<dbReference type="EMBL" id="RRYP01027588">
    <property type="protein sequence ID" value="TNV71784.1"/>
    <property type="molecule type" value="Genomic_DNA"/>
</dbReference>
<dbReference type="AlphaFoldDB" id="A0A8J8NBG0"/>
<dbReference type="SUPFAM" id="SSF50182">
    <property type="entry name" value="Sm-like ribonucleoproteins"/>
    <property type="match status" value="1"/>
</dbReference>
<dbReference type="OrthoDB" id="429711at2759"/>
<dbReference type="GO" id="GO:0005688">
    <property type="term" value="C:U6 snRNP"/>
    <property type="evidence" value="ECO:0007669"/>
    <property type="project" value="TreeGrafter"/>
</dbReference>
<evidence type="ECO:0000259" key="10">
    <source>
        <dbReference type="PROSITE" id="PS52002"/>
    </source>
</evidence>
<comment type="similarity">
    <text evidence="2 9">Belongs to the snRNP Sm proteins family.</text>
</comment>
<name>A0A8J8NBG0_HALGN</name>
<dbReference type="PROSITE" id="PS52002">
    <property type="entry name" value="SM"/>
    <property type="match status" value="1"/>
</dbReference>
<evidence type="ECO:0000313" key="11">
    <source>
        <dbReference type="EMBL" id="TNV71784.1"/>
    </source>
</evidence>
<comment type="subunit">
    <text evidence="9">LSm subunits form a heteromer with a doughnut shape.</text>
</comment>
<evidence type="ECO:0000256" key="5">
    <source>
        <dbReference type="ARBA" id="ARBA00022884"/>
    </source>
</evidence>
<evidence type="ECO:0000256" key="6">
    <source>
        <dbReference type="ARBA" id="ARBA00023187"/>
    </source>
</evidence>
<comment type="caution">
    <text evidence="11">The sequence shown here is derived from an EMBL/GenBank/DDBJ whole genome shotgun (WGS) entry which is preliminary data.</text>
</comment>
<evidence type="ECO:0000313" key="12">
    <source>
        <dbReference type="Proteomes" id="UP000785679"/>
    </source>
</evidence>
<dbReference type="GO" id="GO:0005681">
    <property type="term" value="C:spliceosomal complex"/>
    <property type="evidence" value="ECO:0007669"/>
    <property type="project" value="UniProtKB-KW"/>
</dbReference>
<evidence type="ECO:0000256" key="3">
    <source>
        <dbReference type="ARBA" id="ARBA00022664"/>
    </source>
</evidence>
<keyword evidence="5 9" id="KW-0694">RNA-binding</keyword>
<dbReference type="InterPro" id="IPR047575">
    <property type="entry name" value="Sm"/>
</dbReference>
<dbReference type="GO" id="GO:0046540">
    <property type="term" value="C:U4/U6 x U5 tri-snRNP complex"/>
    <property type="evidence" value="ECO:0007669"/>
    <property type="project" value="TreeGrafter"/>
</dbReference>
<accession>A0A8J8NBG0</accession>
<evidence type="ECO:0000256" key="1">
    <source>
        <dbReference type="ARBA" id="ARBA00004123"/>
    </source>
</evidence>
<dbReference type="CDD" id="cd01732">
    <property type="entry name" value="LSm5"/>
    <property type="match status" value="1"/>
</dbReference>
<keyword evidence="12" id="KW-1185">Reference proteome</keyword>
<sequence length="102" mass="11067">MAASAISQTIGVGHVLPLEVVDKCIGNKVWIMMQGTSEFYGTLRGFDDYLNIVLDEVREYQDSGNGGKRVLVNTLDSMLLNGSHVCMIIPGDAPPPKGENEK</sequence>
<dbReference type="Pfam" id="PF01423">
    <property type="entry name" value="LSM"/>
    <property type="match status" value="1"/>
</dbReference>
<dbReference type="PANTHER" id="PTHR20971:SF0">
    <property type="entry name" value="U6 SNRNA-ASSOCIATED SM-LIKE PROTEIN LSM5"/>
    <property type="match status" value="1"/>
</dbReference>
<dbReference type="InterPro" id="IPR001163">
    <property type="entry name" value="Sm_dom_euk/arc"/>
</dbReference>